<name>A0AAV6KMB1_9ERIC</name>
<dbReference type="PANTHER" id="PTHR33240:SF15">
    <property type="entry name" value="GAG-PRO-LIKE PROTEIN"/>
    <property type="match status" value="1"/>
</dbReference>
<evidence type="ECO:0000313" key="3">
    <source>
        <dbReference type="Proteomes" id="UP000823749"/>
    </source>
</evidence>
<reference evidence="2" key="1">
    <citation type="submission" date="2020-08" db="EMBL/GenBank/DDBJ databases">
        <title>Plant Genome Project.</title>
        <authorList>
            <person name="Zhang R.-G."/>
        </authorList>
    </citation>
    <scope>NUCLEOTIDE SEQUENCE</scope>
    <source>
        <strain evidence="2">WSP0</strain>
        <tissue evidence="2">Leaf</tissue>
    </source>
</reference>
<keyword evidence="3" id="KW-1185">Reference proteome</keyword>
<protein>
    <submittedName>
        <fullName evidence="2">Uncharacterized protein</fullName>
    </submittedName>
</protein>
<evidence type="ECO:0000313" key="2">
    <source>
        <dbReference type="EMBL" id="KAG5553606.1"/>
    </source>
</evidence>
<sequence length="185" mass="20728">MVQCIHGPMDQGQANELHKEQYQPSPSEVMVIQPSSKRKMDARHTWEITFTEQDMEGVSFPHNDALVLSIPFQRKMVCRVLIDQGSLVEILYYSAFKALGLTKNQLTPVDAPLVGFIRILVYPVGKIKLPVYAGSVQLDVEFIGRQESIRGNQMASIKCFVNSVRGNGKAKEIQCIEFSGLDRAT</sequence>
<dbReference type="EMBL" id="JACTNZ010000004">
    <property type="protein sequence ID" value="KAG5553606.1"/>
    <property type="molecule type" value="Genomic_DNA"/>
</dbReference>
<dbReference type="Proteomes" id="UP000823749">
    <property type="component" value="Chromosome 4"/>
</dbReference>
<proteinExistence type="predicted"/>
<gene>
    <name evidence="2" type="ORF">RHGRI_011485</name>
</gene>
<comment type="caution">
    <text evidence="2">The sequence shown here is derived from an EMBL/GenBank/DDBJ whole genome shotgun (WGS) entry which is preliminary data.</text>
</comment>
<organism evidence="2 3">
    <name type="scientific">Rhododendron griersonianum</name>
    <dbReference type="NCBI Taxonomy" id="479676"/>
    <lineage>
        <taxon>Eukaryota</taxon>
        <taxon>Viridiplantae</taxon>
        <taxon>Streptophyta</taxon>
        <taxon>Embryophyta</taxon>
        <taxon>Tracheophyta</taxon>
        <taxon>Spermatophyta</taxon>
        <taxon>Magnoliopsida</taxon>
        <taxon>eudicotyledons</taxon>
        <taxon>Gunneridae</taxon>
        <taxon>Pentapetalae</taxon>
        <taxon>asterids</taxon>
        <taxon>Ericales</taxon>
        <taxon>Ericaceae</taxon>
        <taxon>Ericoideae</taxon>
        <taxon>Rhodoreae</taxon>
        <taxon>Rhododendron</taxon>
    </lineage>
</organism>
<accession>A0AAV6KMB1</accession>
<dbReference type="PANTHER" id="PTHR33240">
    <property type="entry name" value="OS08G0508500 PROTEIN"/>
    <property type="match status" value="1"/>
</dbReference>
<evidence type="ECO:0000256" key="1">
    <source>
        <dbReference type="SAM" id="MobiDB-lite"/>
    </source>
</evidence>
<feature type="region of interest" description="Disordered" evidence="1">
    <location>
        <begin position="1"/>
        <end position="25"/>
    </location>
</feature>
<dbReference type="AlphaFoldDB" id="A0AAV6KMB1"/>